<proteinExistence type="predicted"/>
<dbReference type="RefSeq" id="WP_208254400.1">
    <property type="nucleotide sequence ID" value="NZ_JAGEOJ010000002.1"/>
</dbReference>
<evidence type="ECO:0000256" key="2">
    <source>
        <dbReference type="SAM" id="SignalP"/>
    </source>
</evidence>
<gene>
    <name evidence="3" type="ORF">J4573_06965</name>
</gene>
<dbReference type="InterPro" id="IPR018114">
    <property type="entry name" value="TRYPSIN_HIS"/>
</dbReference>
<sequence>MRRVPSLRSLALVTAATAALVVPLVAVPAQAAPAAPHSPALAAPAAVAQAADTADQQRVLRFWTPARMRSATPMERIFKPSNAAATSVRRGLPHTVQGVAVKSIPNGGGPWTGGGAVTKTIGRVFFTYQGRTASCSGDALTSANKSTVITAGHCVKLDGAWHTNWVFVPGYTNGNAPYGTWTASKTLSTPQWTASEDINYDVGAAVVNQLNGQRLTDVVGGQGIGFNQARGQAMYAFGYPAAAPYDGTKLIYCSGTVINDFLLSGDIGMNCNMTGGASGGPWFLKFTESSGTGTQNSVNSFKYNFLPNYMFGPYFGADAQNLYNTAQNT</sequence>
<dbReference type="GO" id="GO:0004252">
    <property type="term" value="F:serine-type endopeptidase activity"/>
    <property type="evidence" value="ECO:0007669"/>
    <property type="project" value="InterPro"/>
</dbReference>
<dbReference type="Proteomes" id="UP000669179">
    <property type="component" value="Unassembled WGS sequence"/>
</dbReference>
<accession>A0A939T157</accession>
<dbReference type="EMBL" id="JAGEOJ010000002">
    <property type="protein sequence ID" value="MBO2446826.1"/>
    <property type="molecule type" value="Genomic_DNA"/>
</dbReference>
<dbReference type="PANTHER" id="PTHR15462">
    <property type="entry name" value="SERINE PROTEASE"/>
    <property type="match status" value="1"/>
</dbReference>
<dbReference type="AlphaFoldDB" id="A0A939T157"/>
<evidence type="ECO:0000256" key="1">
    <source>
        <dbReference type="ARBA" id="ARBA00022729"/>
    </source>
</evidence>
<dbReference type="InterPro" id="IPR050966">
    <property type="entry name" value="Glutamyl_endopeptidase"/>
</dbReference>
<name>A0A939T157_9ACTN</name>
<keyword evidence="4" id="KW-1185">Reference proteome</keyword>
<evidence type="ECO:0000313" key="3">
    <source>
        <dbReference type="EMBL" id="MBO2446826.1"/>
    </source>
</evidence>
<dbReference type="InterPro" id="IPR043504">
    <property type="entry name" value="Peptidase_S1_PA_chymotrypsin"/>
</dbReference>
<dbReference type="InterPro" id="IPR009003">
    <property type="entry name" value="Peptidase_S1_PA"/>
</dbReference>
<organism evidence="3 4">
    <name type="scientific">Actinomadura barringtoniae</name>
    <dbReference type="NCBI Taxonomy" id="1427535"/>
    <lineage>
        <taxon>Bacteria</taxon>
        <taxon>Bacillati</taxon>
        <taxon>Actinomycetota</taxon>
        <taxon>Actinomycetes</taxon>
        <taxon>Streptosporangiales</taxon>
        <taxon>Thermomonosporaceae</taxon>
        <taxon>Actinomadura</taxon>
    </lineage>
</organism>
<reference evidence="3" key="1">
    <citation type="submission" date="2021-03" db="EMBL/GenBank/DDBJ databases">
        <authorList>
            <person name="Kanchanasin P."/>
            <person name="Saeng-In P."/>
            <person name="Phongsopitanun W."/>
            <person name="Yuki M."/>
            <person name="Kudo T."/>
            <person name="Ohkuma M."/>
            <person name="Tanasupawat S."/>
        </authorList>
    </citation>
    <scope>NUCLEOTIDE SEQUENCE</scope>
    <source>
        <strain evidence="3">GKU 128</strain>
    </source>
</reference>
<feature type="signal peptide" evidence="2">
    <location>
        <begin position="1"/>
        <end position="31"/>
    </location>
</feature>
<dbReference type="SUPFAM" id="SSF50494">
    <property type="entry name" value="Trypsin-like serine proteases"/>
    <property type="match status" value="1"/>
</dbReference>
<keyword evidence="1 2" id="KW-0732">Signal</keyword>
<dbReference type="PROSITE" id="PS00134">
    <property type="entry name" value="TRYPSIN_HIS"/>
    <property type="match status" value="1"/>
</dbReference>
<dbReference type="Gene3D" id="2.40.10.10">
    <property type="entry name" value="Trypsin-like serine proteases"/>
    <property type="match status" value="2"/>
</dbReference>
<dbReference type="PANTHER" id="PTHR15462:SF19">
    <property type="entry name" value="PEPTIDASE S1 DOMAIN-CONTAINING PROTEIN"/>
    <property type="match status" value="1"/>
</dbReference>
<evidence type="ECO:0000313" key="4">
    <source>
        <dbReference type="Proteomes" id="UP000669179"/>
    </source>
</evidence>
<dbReference type="GO" id="GO:0006508">
    <property type="term" value="P:proteolysis"/>
    <property type="evidence" value="ECO:0007669"/>
    <property type="project" value="InterPro"/>
</dbReference>
<feature type="chain" id="PRO_5037674381" evidence="2">
    <location>
        <begin position="32"/>
        <end position="329"/>
    </location>
</feature>
<comment type="caution">
    <text evidence="3">The sequence shown here is derived from an EMBL/GenBank/DDBJ whole genome shotgun (WGS) entry which is preliminary data.</text>
</comment>
<protein>
    <submittedName>
        <fullName evidence="3">Peptidase</fullName>
    </submittedName>
</protein>